<reference evidence="2 3" key="1">
    <citation type="journal article" date="2020" name="ISME J.">
        <title>Comparative genomics reveals insights into cyanobacterial evolution and habitat adaptation.</title>
        <authorList>
            <person name="Chen M.Y."/>
            <person name="Teng W.K."/>
            <person name="Zhao L."/>
            <person name="Hu C.X."/>
            <person name="Zhou Y.K."/>
            <person name="Han B.P."/>
            <person name="Song L.R."/>
            <person name="Shu W.S."/>
        </authorList>
    </citation>
    <scope>NUCLEOTIDE SEQUENCE [LARGE SCALE GENOMIC DNA]</scope>
    <source>
        <strain evidence="2 3">FACHB-391</strain>
    </source>
</reference>
<accession>A0ABR8ERM3</accession>
<comment type="caution">
    <text evidence="2">The sequence shown here is derived from an EMBL/GenBank/DDBJ whole genome shotgun (WGS) entry which is preliminary data.</text>
</comment>
<protein>
    <submittedName>
        <fullName evidence="2">Uncharacterized protein</fullName>
    </submittedName>
</protein>
<dbReference type="Proteomes" id="UP000604661">
    <property type="component" value="Unassembled WGS sequence"/>
</dbReference>
<dbReference type="InterPro" id="IPR049891">
    <property type="entry name" value="CTB"/>
</dbReference>
<evidence type="ECO:0000256" key="1">
    <source>
        <dbReference type="SAM" id="MobiDB-lite"/>
    </source>
</evidence>
<dbReference type="NCBIfam" id="NF038167">
    <property type="entry name" value="cyan_ocin_like"/>
    <property type="match status" value="1"/>
</dbReference>
<sequence>MSHQIIASKLFVELSDEQQQLLAGGADFELSNSNFANRQANLRGTTNSGPQGSNANSTATNNTVNTAAQDFLGLGGVIPTNVRALGQAPSLNGSGGRLQGGNGGNGEGQ</sequence>
<dbReference type="EMBL" id="JACJTE010000004">
    <property type="protein sequence ID" value="MBD2560237.1"/>
    <property type="molecule type" value="Genomic_DNA"/>
</dbReference>
<dbReference type="RefSeq" id="WP_190891963.1">
    <property type="nucleotide sequence ID" value="NZ_JACJTE010000004.1"/>
</dbReference>
<name>A0ABR8ERM3_NOSLI</name>
<evidence type="ECO:0000313" key="2">
    <source>
        <dbReference type="EMBL" id="MBD2560237.1"/>
    </source>
</evidence>
<feature type="compositionally biased region" description="Low complexity" evidence="1">
    <location>
        <begin position="53"/>
        <end position="62"/>
    </location>
</feature>
<keyword evidence="3" id="KW-1185">Reference proteome</keyword>
<feature type="region of interest" description="Disordered" evidence="1">
    <location>
        <begin position="85"/>
        <end position="109"/>
    </location>
</feature>
<organism evidence="2 3">
    <name type="scientific">Nostoc linckia FACHB-391</name>
    <dbReference type="NCBI Taxonomy" id="2692906"/>
    <lineage>
        <taxon>Bacteria</taxon>
        <taxon>Bacillati</taxon>
        <taxon>Cyanobacteriota</taxon>
        <taxon>Cyanophyceae</taxon>
        <taxon>Nostocales</taxon>
        <taxon>Nostocaceae</taxon>
        <taxon>Nostoc</taxon>
    </lineage>
</organism>
<gene>
    <name evidence="2" type="ORF">H6G95_06300</name>
</gene>
<feature type="compositionally biased region" description="Polar residues" evidence="1">
    <location>
        <begin position="37"/>
        <end position="52"/>
    </location>
</feature>
<proteinExistence type="predicted"/>
<feature type="region of interest" description="Disordered" evidence="1">
    <location>
        <begin position="37"/>
        <end position="62"/>
    </location>
</feature>
<feature type="compositionally biased region" description="Gly residues" evidence="1">
    <location>
        <begin position="93"/>
        <end position="109"/>
    </location>
</feature>
<evidence type="ECO:0000313" key="3">
    <source>
        <dbReference type="Proteomes" id="UP000604661"/>
    </source>
</evidence>